<evidence type="ECO:0000259" key="5">
    <source>
        <dbReference type="Pfam" id="PF00266"/>
    </source>
</evidence>
<protein>
    <submittedName>
        <fullName evidence="6">Isopenicillin N epimerase</fullName>
        <ecNumber evidence="6">5.1.1.17</ecNumber>
    </submittedName>
</protein>
<dbReference type="AlphaFoldDB" id="A0A2W1JK08"/>
<dbReference type="PANTHER" id="PTHR43092">
    <property type="entry name" value="L-CYSTEINE DESULFHYDRASE"/>
    <property type="match status" value="1"/>
</dbReference>
<keyword evidence="7" id="KW-1185">Reference proteome</keyword>
<dbReference type="EC" id="5.1.1.17" evidence="6"/>
<dbReference type="InterPro" id="IPR015421">
    <property type="entry name" value="PyrdxlP-dep_Trfase_major"/>
</dbReference>
<dbReference type="InterPro" id="IPR000192">
    <property type="entry name" value="Aminotrans_V_dom"/>
</dbReference>
<keyword evidence="2" id="KW-0663">Pyridoxal phosphate</keyword>
<evidence type="ECO:0000313" key="6">
    <source>
        <dbReference type="EMBL" id="PZD73763.1"/>
    </source>
</evidence>
<dbReference type="PROSITE" id="PS51318">
    <property type="entry name" value="TAT"/>
    <property type="match status" value="1"/>
</dbReference>
<sequence>MIWNRRNFLIAAGLGSAASTITANQTLAQPSQAEKEVALENLKDWDQVRDFFNLDPDYIHLAGLLIASNPANVQAAIESHRTGLDNNPTHYLSDHRRNLEAEVRQSAANYLGVQPDEIALTDSTTMGTGLVINGLAIRPDQEMLTTEFDYYSTHASLRYKADRTGAAVREIPLYQDIQNVSEDEMVETLVGAIRPNTRLVTATWVHSNTGLKVPIAQISERLKAVNANRDEEDRVLFFVDGVHGLGVEECDLSEIDCDFFVAGTHKWMFAPRGSGFIWGNPRSQKAVTPTIPTFSRGAGWGGWMTPGGFKPFEHQWAMVQAFAFHEQIGQKRVRKRLHRFSEQMKKGLAKMEHVTLYTPVDQDVSAAIVCFDVDGSSPQQVVDGLREQNIIASTTPYATSYARVSLGIYNTSEEIERTLRAIRELA</sequence>
<reference evidence="6 7" key="1">
    <citation type="journal article" date="2018" name="Sci. Rep.">
        <title>A novel species of the marine cyanobacterium Acaryochloris with a unique pigment content and lifestyle.</title>
        <authorList>
            <person name="Partensky F."/>
            <person name="Six C."/>
            <person name="Ratin M."/>
            <person name="Garczarek L."/>
            <person name="Vaulot D."/>
            <person name="Probert I."/>
            <person name="Calteau A."/>
            <person name="Gourvil P."/>
            <person name="Marie D."/>
            <person name="Grebert T."/>
            <person name="Bouchier C."/>
            <person name="Le Panse S."/>
            <person name="Gachenot M."/>
            <person name="Rodriguez F."/>
            <person name="Garrido J.L."/>
        </authorList>
    </citation>
    <scope>NUCLEOTIDE SEQUENCE [LARGE SCALE GENOMIC DNA]</scope>
    <source>
        <strain evidence="6 7">RCC1774</strain>
    </source>
</reference>
<dbReference type="RefSeq" id="WP_110985538.1">
    <property type="nucleotide sequence ID" value="NZ_CAWNWM010000004.1"/>
</dbReference>
<dbReference type="InterPro" id="IPR020578">
    <property type="entry name" value="Aminotrans_V_PyrdxlP_BS"/>
</dbReference>
<dbReference type="SUPFAM" id="SSF53383">
    <property type="entry name" value="PLP-dependent transferases"/>
    <property type="match status" value="1"/>
</dbReference>
<dbReference type="Pfam" id="PF00266">
    <property type="entry name" value="Aminotran_5"/>
    <property type="match status" value="1"/>
</dbReference>
<evidence type="ECO:0000256" key="3">
    <source>
        <dbReference type="RuleBase" id="RU004075"/>
    </source>
</evidence>
<dbReference type="Gene3D" id="3.40.640.10">
    <property type="entry name" value="Type I PLP-dependent aspartate aminotransferase-like (Major domain)"/>
    <property type="match status" value="1"/>
</dbReference>
<keyword evidence="6" id="KW-0413">Isomerase</keyword>
<evidence type="ECO:0000256" key="2">
    <source>
        <dbReference type="ARBA" id="ARBA00022898"/>
    </source>
</evidence>
<gene>
    <name evidence="6" type="primary">cefD_1</name>
    <name evidence="6" type="ORF">C1752_01562</name>
</gene>
<name>A0A2W1JK08_9CYAN</name>
<dbReference type="Gene3D" id="3.90.1150.10">
    <property type="entry name" value="Aspartate Aminotransferase, domain 1"/>
    <property type="match status" value="1"/>
</dbReference>
<evidence type="ECO:0000313" key="7">
    <source>
        <dbReference type="Proteomes" id="UP000248857"/>
    </source>
</evidence>
<organism evidence="6 7">
    <name type="scientific">Acaryochloris thomasi RCC1774</name>
    <dbReference type="NCBI Taxonomy" id="1764569"/>
    <lineage>
        <taxon>Bacteria</taxon>
        <taxon>Bacillati</taxon>
        <taxon>Cyanobacteriota</taxon>
        <taxon>Cyanophyceae</taxon>
        <taxon>Acaryochloridales</taxon>
        <taxon>Acaryochloridaceae</taxon>
        <taxon>Acaryochloris</taxon>
        <taxon>Acaryochloris thomasi</taxon>
    </lineage>
</organism>
<proteinExistence type="inferred from homology"/>
<accession>A0A2W1JK08</accession>
<dbReference type="InterPro" id="IPR015424">
    <property type="entry name" value="PyrdxlP-dep_Trfase"/>
</dbReference>
<dbReference type="PANTHER" id="PTHR43092:SF2">
    <property type="entry name" value="HERCYNYLCYSTEINE SULFOXIDE LYASE"/>
    <property type="match status" value="1"/>
</dbReference>
<dbReference type="PROSITE" id="PS00595">
    <property type="entry name" value="AA_TRANSFER_CLASS_5"/>
    <property type="match status" value="1"/>
</dbReference>
<comment type="similarity">
    <text evidence="3">Belongs to the class-V pyridoxal-phosphate-dependent aminotransferase family.</text>
</comment>
<comment type="cofactor">
    <cofactor evidence="1 4">
        <name>pyridoxal 5'-phosphate</name>
        <dbReference type="ChEBI" id="CHEBI:597326"/>
    </cofactor>
</comment>
<evidence type="ECO:0000256" key="1">
    <source>
        <dbReference type="ARBA" id="ARBA00001933"/>
    </source>
</evidence>
<dbReference type="InterPro" id="IPR006311">
    <property type="entry name" value="TAT_signal"/>
</dbReference>
<feature type="domain" description="Aminotransferase class V" evidence="5">
    <location>
        <begin position="70"/>
        <end position="417"/>
    </location>
</feature>
<comment type="caution">
    <text evidence="6">The sequence shown here is derived from an EMBL/GenBank/DDBJ whole genome shotgun (WGS) entry which is preliminary data.</text>
</comment>
<evidence type="ECO:0000256" key="4">
    <source>
        <dbReference type="RuleBase" id="RU004504"/>
    </source>
</evidence>
<dbReference type="Proteomes" id="UP000248857">
    <property type="component" value="Unassembled WGS sequence"/>
</dbReference>
<dbReference type="InterPro" id="IPR015422">
    <property type="entry name" value="PyrdxlP-dep_Trfase_small"/>
</dbReference>
<dbReference type="OrthoDB" id="9804366at2"/>
<dbReference type="GO" id="GO:0045439">
    <property type="term" value="F:isopenicillin-N epimerase activity"/>
    <property type="evidence" value="ECO:0007669"/>
    <property type="project" value="UniProtKB-EC"/>
</dbReference>
<dbReference type="EMBL" id="PQWO01000004">
    <property type="protein sequence ID" value="PZD73763.1"/>
    <property type="molecule type" value="Genomic_DNA"/>
</dbReference>